<comment type="similarity">
    <text evidence="2 8">Belongs to the glycosyl hydrolase 35 family.</text>
</comment>
<name>A0A178INF3_9BACT</name>
<evidence type="ECO:0000313" key="12">
    <source>
        <dbReference type="Proteomes" id="UP000078486"/>
    </source>
</evidence>
<dbReference type="InterPro" id="IPR019801">
    <property type="entry name" value="Glyco_hydro_35_CS"/>
</dbReference>
<dbReference type="InterPro" id="IPR048913">
    <property type="entry name" value="BetaGal_gal-bd"/>
</dbReference>
<dbReference type="PANTHER" id="PTHR23421">
    <property type="entry name" value="BETA-GALACTOSIDASE RELATED"/>
    <property type="match status" value="1"/>
</dbReference>
<evidence type="ECO:0000259" key="9">
    <source>
        <dbReference type="Pfam" id="PF01301"/>
    </source>
</evidence>
<protein>
    <recommendedName>
        <fullName evidence="3 7">Beta-galactosidase</fullName>
        <ecNumber evidence="3 7">3.2.1.23</ecNumber>
    </recommendedName>
</protein>
<dbReference type="Gene3D" id="3.20.20.80">
    <property type="entry name" value="Glycosidases"/>
    <property type="match status" value="1"/>
</dbReference>
<evidence type="ECO:0000256" key="8">
    <source>
        <dbReference type="RuleBase" id="RU003679"/>
    </source>
</evidence>
<dbReference type="InterPro" id="IPR001944">
    <property type="entry name" value="Glycoside_Hdrlase_35"/>
</dbReference>
<evidence type="ECO:0000256" key="1">
    <source>
        <dbReference type="ARBA" id="ARBA00001412"/>
    </source>
</evidence>
<dbReference type="GO" id="GO:0005975">
    <property type="term" value="P:carbohydrate metabolic process"/>
    <property type="evidence" value="ECO:0007669"/>
    <property type="project" value="InterPro"/>
</dbReference>
<dbReference type="AlphaFoldDB" id="A0A178INF3"/>
<keyword evidence="5 7" id="KW-0378">Hydrolase</keyword>
<evidence type="ECO:0000256" key="7">
    <source>
        <dbReference type="RuleBase" id="RU000675"/>
    </source>
</evidence>
<sequence length="716" mass="79538">MPHSAFAPKNVSFDQRALLIDGCRTLILSGAMHYPRSTPAMWPALMKQARRGGLNTIETYVFWNHHERRRGVLDFSDRLDLPRFCRLAQEHGLHVILRIGPYVCAETNYGGLPAWLRELPGVQMRTDNEPFKREMERWVRLVAEIIRPLCAPNGGPIILAQIENEYDNIAATYGDEGRAYLQWAVDLARSLNLGIPWVTCAAGRAAEAGPNDVASADGSLETINTFRAHEVLDAFSQKHPGLPALWTENWVGWYQTWGGLLPKRPAEELAYSTARFFAAGGAGVNYYLWHGGTNFGREGMYLNITSFEFGAPLDEYGLPTTKSAHLAKLNHALLACADRMLASERPSIASAGPAQVVCAYEGGVAFLCNDDEHAAATIRHDGRDHALAPRSVKIIAENGRVLFDSATLPRPVTRAFRTAARLAPFRVWREPLPEEWLAALQTPRVSAKPVEQLSLTRDETDYCWYETTLAVAKSEAGAPRRLQLDGTADIVHVFVDGKLAASTPGPLRERRGLLDGLAFKQSFELALPAGSHRLSLLCCALGLIKGDWMLGYANMAEERKGLWGAARWNGRPLRGAWRMQPGLAGERARVFDAPGCFAPWKPLKKTAARVAPLAWLETTFPRPSARGPFAFDLGAMGKGMVWLNGRCLGRHWLIPESDPMGPWMDWMKRSLVGAPSGVATQRYYHIPSEWLRDQNRLVLFEELGGEPAKIRLVRRV</sequence>
<feature type="domain" description="Glycoside hydrolase 35 catalytic" evidence="9">
    <location>
        <begin position="18"/>
        <end position="331"/>
    </location>
</feature>
<dbReference type="EMBL" id="LRRQ01000050">
    <property type="protein sequence ID" value="OAM90729.1"/>
    <property type="molecule type" value="Genomic_DNA"/>
</dbReference>
<dbReference type="SUPFAM" id="SSF51445">
    <property type="entry name" value="(Trans)glycosidases"/>
    <property type="match status" value="1"/>
</dbReference>
<accession>A0A178INF3</accession>
<evidence type="ECO:0000256" key="3">
    <source>
        <dbReference type="ARBA" id="ARBA00012756"/>
    </source>
</evidence>
<evidence type="ECO:0000313" key="11">
    <source>
        <dbReference type="EMBL" id="OAM90729.1"/>
    </source>
</evidence>
<reference evidence="11 12" key="1">
    <citation type="submission" date="2016-01" db="EMBL/GenBank/DDBJ databases">
        <title>High potential of lignocellulose degradation of a new Verrucomicrobia species.</title>
        <authorList>
            <person name="Wang Y."/>
            <person name="Shi Y."/>
            <person name="Qiu Z."/>
            <person name="Liu S."/>
            <person name="Yang H."/>
        </authorList>
    </citation>
    <scope>NUCLEOTIDE SEQUENCE [LARGE SCALE GENOMIC DNA]</scope>
    <source>
        <strain evidence="11 12">TSB47</strain>
    </source>
</reference>
<dbReference type="STRING" id="1184151.AW736_06635"/>
<dbReference type="EC" id="3.2.1.23" evidence="3 7"/>
<dbReference type="InterPro" id="IPR031330">
    <property type="entry name" value="Gly_Hdrlase_35_cat"/>
</dbReference>
<dbReference type="GO" id="GO:0004565">
    <property type="term" value="F:beta-galactosidase activity"/>
    <property type="evidence" value="ECO:0007669"/>
    <property type="project" value="UniProtKB-EC"/>
</dbReference>
<evidence type="ECO:0000256" key="6">
    <source>
        <dbReference type="ARBA" id="ARBA00023295"/>
    </source>
</evidence>
<gene>
    <name evidence="11" type="ORF">AW736_06635</name>
</gene>
<evidence type="ECO:0000256" key="4">
    <source>
        <dbReference type="ARBA" id="ARBA00022729"/>
    </source>
</evidence>
<proteinExistence type="inferred from homology"/>
<organism evidence="11 12">
    <name type="scientific">Termitidicoccus mucosus</name>
    <dbReference type="NCBI Taxonomy" id="1184151"/>
    <lineage>
        <taxon>Bacteria</taxon>
        <taxon>Pseudomonadati</taxon>
        <taxon>Verrucomicrobiota</taxon>
        <taxon>Opitutia</taxon>
        <taxon>Opitutales</taxon>
        <taxon>Opitutaceae</taxon>
        <taxon>Termitidicoccus</taxon>
    </lineage>
</organism>
<feature type="domain" description="Beta-galactosidase galactose-binding" evidence="10">
    <location>
        <begin position="613"/>
        <end position="694"/>
    </location>
</feature>
<comment type="catalytic activity">
    <reaction evidence="1 7">
        <text>Hydrolysis of terminal non-reducing beta-D-galactose residues in beta-D-galactosides.</text>
        <dbReference type="EC" id="3.2.1.23"/>
    </reaction>
</comment>
<comment type="caution">
    <text evidence="11">The sequence shown here is derived from an EMBL/GenBank/DDBJ whole genome shotgun (WGS) entry which is preliminary data.</text>
</comment>
<dbReference type="PROSITE" id="PS01182">
    <property type="entry name" value="GLYCOSYL_HYDROL_F35"/>
    <property type="match status" value="1"/>
</dbReference>
<evidence type="ECO:0000256" key="5">
    <source>
        <dbReference type="ARBA" id="ARBA00022801"/>
    </source>
</evidence>
<dbReference type="Pfam" id="PF01301">
    <property type="entry name" value="Glyco_hydro_35"/>
    <property type="match status" value="1"/>
</dbReference>
<dbReference type="PRINTS" id="PR00742">
    <property type="entry name" value="GLHYDRLASE35"/>
</dbReference>
<dbReference type="SUPFAM" id="SSF49785">
    <property type="entry name" value="Galactose-binding domain-like"/>
    <property type="match status" value="2"/>
</dbReference>
<keyword evidence="4" id="KW-0732">Signal</keyword>
<dbReference type="Pfam" id="PF21467">
    <property type="entry name" value="BetaGal_gal-bd"/>
    <property type="match status" value="1"/>
</dbReference>
<dbReference type="Proteomes" id="UP000078486">
    <property type="component" value="Unassembled WGS sequence"/>
</dbReference>
<evidence type="ECO:0000259" key="10">
    <source>
        <dbReference type="Pfam" id="PF21467"/>
    </source>
</evidence>
<evidence type="ECO:0000256" key="2">
    <source>
        <dbReference type="ARBA" id="ARBA00009809"/>
    </source>
</evidence>
<keyword evidence="6 7" id="KW-0326">Glycosidase</keyword>
<dbReference type="InterPro" id="IPR008979">
    <property type="entry name" value="Galactose-bd-like_sf"/>
</dbReference>
<dbReference type="InterPro" id="IPR017853">
    <property type="entry name" value="GH"/>
</dbReference>
<dbReference type="FunFam" id="3.20.20.80:FF:000006">
    <property type="entry name" value="Beta-galactosidase"/>
    <property type="match status" value="1"/>
</dbReference>
<keyword evidence="12" id="KW-1185">Reference proteome</keyword>
<dbReference type="Gene3D" id="2.60.120.260">
    <property type="entry name" value="Galactose-binding domain-like"/>
    <property type="match status" value="2"/>
</dbReference>